<protein>
    <submittedName>
        <fullName evidence="5">FAD/NAD-P-binding domain-containing protein</fullName>
    </submittedName>
</protein>
<keyword evidence="6" id="KW-1185">Reference proteome</keyword>
<comment type="similarity">
    <text evidence="1">Belongs to the FAD-binding monooxygenase family.</text>
</comment>
<dbReference type="OrthoDB" id="66881at2759"/>
<dbReference type="PANTHER" id="PTHR42877">
    <property type="entry name" value="L-ORNITHINE N(5)-MONOOXYGENASE-RELATED"/>
    <property type="match status" value="1"/>
</dbReference>
<sequence>MTDLAATQWPSENDRGYRIPEQRFGTIHSIKIIAIGAGISGISLAHDVQEYGEQIELTIYEMGKDVGGTWYWNQDLSFFSSILQHLTRSPYRYPGCRCDIPSVNYQPDRTYQMSWCPNSNWSEYYSTAVEICRYYKDLVEKFGLRKYMRLSREVIRAEWIGNINRWKLTVKDPDGNHFEDECNIFINAGGVLNDWRWPDIEGIHDFEGTLCHTARWPVDFDYKDKRVAVIGSGSSGIQVLATIQRDVKQLYHWIRSPTWITPGFAQQFAGPGGKNFRYTEEQKKKYSEDPKYALKYRKMIESELNERFKFIVQGTPEQKAALEFARKDMCQRLNGNQRLIDAIVPTNFVVGCRRPTPGNGYLEALLEPNVHVFTEMFQRVTPKGFIDNEGNEYAVDAIVCATGFNTSFIPRFPVIGLGGINIQHRWKDYPIDSYLSLAVKDTPNYYMYYGPHGIPVLNTFMTVSNNPLFQRHLKGPTGHGSGAPMIEAMTRCFMQIIRKMQVENIVSMQVKHQAADDFNEHRELYLKRTAWAGRCSSWFKPGPDASPVMFPGNRVLFIELLTNPRWEDWDYEYGYAGNRFGYLGNGFTMREVDGRDTTFYYGLLNGTDEQPDYSDLRHTYAWM</sequence>
<dbReference type="SUPFAM" id="SSF51905">
    <property type="entry name" value="FAD/NAD(P)-binding domain"/>
    <property type="match status" value="3"/>
</dbReference>
<dbReference type="Proteomes" id="UP001150266">
    <property type="component" value="Unassembled WGS sequence"/>
</dbReference>
<comment type="caution">
    <text evidence="5">The sequence shown here is derived from an EMBL/GenBank/DDBJ whole genome shotgun (WGS) entry which is preliminary data.</text>
</comment>
<keyword evidence="3" id="KW-0274">FAD</keyword>
<dbReference type="GO" id="GO:0050660">
    <property type="term" value="F:flavin adenine dinucleotide binding"/>
    <property type="evidence" value="ECO:0007669"/>
    <property type="project" value="InterPro"/>
</dbReference>
<accession>A0A9W9DVA6</accession>
<dbReference type="InterPro" id="IPR051209">
    <property type="entry name" value="FAD-bind_Monooxygenase_sf"/>
</dbReference>
<gene>
    <name evidence="5" type="ORF">J3R30DRAFT_3697349</name>
</gene>
<evidence type="ECO:0000313" key="6">
    <source>
        <dbReference type="Proteomes" id="UP001150266"/>
    </source>
</evidence>
<evidence type="ECO:0000313" key="5">
    <source>
        <dbReference type="EMBL" id="KAJ4485928.1"/>
    </source>
</evidence>
<dbReference type="GO" id="GO:0050661">
    <property type="term" value="F:NADP binding"/>
    <property type="evidence" value="ECO:0007669"/>
    <property type="project" value="InterPro"/>
</dbReference>
<keyword evidence="4" id="KW-0560">Oxidoreductase</keyword>
<dbReference type="AlphaFoldDB" id="A0A9W9DVA6"/>
<dbReference type="EMBL" id="JAOTPV010000003">
    <property type="protein sequence ID" value="KAJ4485928.1"/>
    <property type="molecule type" value="Genomic_DNA"/>
</dbReference>
<evidence type="ECO:0000256" key="3">
    <source>
        <dbReference type="ARBA" id="ARBA00022827"/>
    </source>
</evidence>
<dbReference type="Gene3D" id="3.50.50.60">
    <property type="entry name" value="FAD/NAD(P)-binding domain"/>
    <property type="match status" value="3"/>
</dbReference>
<dbReference type="InterPro" id="IPR020946">
    <property type="entry name" value="Flavin_mOase-like"/>
</dbReference>
<dbReference type="PANTHER" id="PTHR42877:SF7">
    <property type="entry name" value="FLAVIN-BINDING MONOOXYGENASE-RELATED"/>
    <property type="match status" value="1"/>
</dbReference>
<organism evidence="5 6">
    <name type="scientific">Lentinula aciculospora</name>
    <dbReference type="NCBI Taxonomy" id="153920"/>
    <lineage>
        <taxon>Eukaryota</taxon>
        <taxon>Fungi</taxon>
        <taxon>Dikarya</taxon>
        <taxon>Basidiomycota</taxon>
        <taxon>Agaricomycotina</taxon>
        <taxon>Agaricomycetes</taxon>
        <taxon>Agaricomycetidae</taxon>
        <taxon>Agaricales</taxon>
        <taxon>Marasmiineae</taxon>
        <taxon>Omphalotaceae</taxon>
        <taxon>Lentinula</taxon>
    </lineage>
</organism>
<reference evidence="5" key="1">
    <citation type="submission" date="2022-08" db="EMBL/GenBank/DDBJ databases">
        <title>A Global Phylogenomic Analysis of the Shiitake Genus Lentinula.</title>
        <authorList>
            <consortium name="DOE Joint Genome Institute"/>
            <person name="Sierra-Patev S."/>
            <person name="Min B."/>
            <person name="Naranjo-Ortiz M."/>
            <person name="Looney B."/>
            <person name="Konkel Z."/>
            <person name="Slot J.C."/>
            <person name="Sakamoto Y."/>
            <person name="Steenwyk J.L."/>
            <person name="Rokas A."/>
            <person name="Carro J."/>
            <person name="Camarero S."/>
            <person name="Ferreira P."/>
            <person name="Molpeceres G."/>
            <person name="Ruiz-Duenas F.J."/>
            <person name="Serrano A."/>
            <person name="Henrissat B."/>
            <person name="Drula E."/>
            <person name="Hughes K.W."/>
            <person name="Mata J.L."/>
            <person name="Ishikawa N.K."/>
            <person name="Vargas-Isla R."/>
            <person name="Ushijima S."/>
            <person name="Smith C.A."/>
            <person name="Ahrendt S."/>
            <person name="Andreopoulos W."/>
            <person name="He G."/>
            <person name="Labutti K."/>
            <person name="Lipzen A."/>
            <person name="Ng V."/>
            <person name="Riley R."/>
            <person name="Sandor L."/>
            <person name="Barry K."/>
            <person name="Martinez A.T."/>
            <person name="Xiao Y."/>
            <person name="Gibbons J.G."/>
            <person name="Terashima K."/>
            <person name="Grigoriev I.V."/>
            <person name="Hibbett D.S."/>
        </authorList>
    </citation>
    <scope>NUCLEOTIDE SEQUENCE</scope>
    <source>
        <strain evidence="5">JLM2183</strain>
    </source>
</reference>
<proteinExistence type="inferred from homology"/>
<dbReference type="Pfam" id="PF00743">
    <property type="entry name" value="FMO-like"/>
    <property type="match status" value="1"/>
</dbReference>
<evidence type="ECO:0000256" key="4">
    <source>
        <dbReference type="ARBA" id="ARBA00023002"/>
    </source>
</evidence>
<keyword evidence="2" id="KW-0285">Flavoprotein</keyword>
<evidence type="ECO:0000256" key="2">
    <source>
        <dbReference type="ARBA" id="ARBA00022630"/>
    </source>
</evidence>
<name>A0A9W9DVA6_9AGAR</name>
<dbReference type="GO" id="GO:0004499">
    <property type="term" value="F:N,N-dimethylaniline monooxygenase activity"/>
    <property type="evidence" value="ECO:0007669"/>
    <property type="project" value="InterPro"/>
</dbReference>
<evidence type="ECO:0000256" key="1">
    <source>
        <dbReference type="ARBA" id="ARBA00010139"/>
    </source>
</evidence>
<dbReference type="InterPro" id="IPR036188">
    <property type="entry name" value="FAD/NAD-bd_sf"/>
</dbReference>